<keyword evidence="3" id="KW-0540">Nuclease</keyword>
<protein>
    <submittedName>
        <fullName evidence="3">Restriction endonuclease</fullName>
    </submittedName>
</protein>
<evidence type="ECO:0000313" key="3">
    <source>
        <dbReference type="EMBL" id="MDK4512571.1"/>
    </source>
</evidence>
<proteinExistence type="predicted"/>
<comment type="caution">
    <text evidence="3">The sequence shown here is derived from an EMBL/GenBank/DDBJ whole genome shotgun (WGS) entry which is preliminary data.</text>
</comment>
<dbReference type="RefSeq" id="WP_285049198.1">
    <property type="nucleotide sequence ID" value="NZ_JAMGTK010000019.1"/>
</dbReference>
<dbReference type="Pfam" id="PF04471">
    <property type="entry name" value="Mrr_cat"/>
    <property type="match status" value="1"/>
</dbReference>
<feature type="coiled-coil region" evidence="1">
    <location>
        <begin position="30"/>
        <end position="83"/>
    </location>
</feature>
<sequence length="393" mass="47580">MEIFIIIFFLFVVFGFLPWLKHTIDEFFSSKKYRNENQVLMQQLPHLEKQLRIKYEQGFKEMEKEYSSKTRGLEEEKEKFEAQKSLSIFKLNSTMMKIFDEYTEKRLNAYEKYFYFKKNPSWKSADYIKGIKKEYKRLEKENRELNLLLSEFIEEEQEEIELNNSFDDEEKAFEYGKIEKNVWDSLTYIEKLDIILEKYASTWKNKLNIGLEFERYCGYIYEKRGFQVKYWGILKGKSDGGIDLIAKKKEKTLYIQCKYWSKYKFIRENTVTQLFGAALKFAIDNRDTYESFITKVYEKKIEIILLTKTELSEEAKEFCKKLNISYIENIEIENYPRVKLVEGLEKIFYIPTDLQYDNISFLSTNKKYSRAISCKEANELGYRHCYRWKRATF</sequence>
<dbReference type="Gene3D" id="3.40.1350.10">
    <property type="match status" value="1"/>
</dbReference>
<dbReference type="GO" id="GO:0004519">
    <property type="term" value="F:endonuclease activity"/>
    <property type="evidence" value="ECO:0007669"/>
    <property type="project" value="UniProtKB-KW"/>
</dbReference>
<gene>
    <name evidence="3" type="ORF">MWG07_09945</name>
</gene>
<evidence type="ECO:0000256" key="1">
    <source>
        <dbReference type="SAM" id="Coils"/>
    </source>
</evidence>
<reference evidence="3" key="1">
    <citation type="journal article" date="2022" name="Gene">
        <title>A genome-led study on the pathogenesis of Fusobacterium necrophorum infections.</title>
        <authorList>
            <person name="Thapa G."/>
            <person name="Jayal A."/>
            <person name="Sikazwe E."/>
            <person name="Perry T."/>
            <person name="Mohammed Al Balushi A."/>
            <person name="Livingstone P."/>
        </authorList>
    </citation>
    <scope>NUCLEOTIDE SEQUENCE</scope>
    <source>
        <strain evidence="3">BRON_8</strain>
    </source>
</reference>
<dbReference type="SUPFAM" id="SSF52980">
    <property type="entry name" value="Restriction endonuclease-like"/>
    <property type="match status" value="1"/>
</dbReference>
<dbReference type="AlphaFoldDB" id="A0AAW6WD10"/>
<dbReference type="GO" id="GO:0003677">
    <property type="term" value="F:DNA binding"/>
    <property type="evidence" value="ECO:0007669"/>
    <property type="project" value="InterPro"/>
</dbReference>
<dbReference type="EMBL" id="JAMGTK010000019">
    <property type="protein sequence ID" value="MDK4512571.1"/>
    <property type="molecule type" value="Genomic_DNA"/>
</dbReference>
<evidence type="ECO:0000259" key="2">
    <source>
        <dbReference type="Pfam" id="PF04471"/>
    </source>
</evidence>
<keyword evidence="1" id="KW-0175">Coiled coil</keyword>
<feature type="coiled-coil region" evidence="1">
    <location>
        <begin position="128"/>
        <end position="158"/>
    </location>
</feature>
<reference evidence="3" key="2">
    <citation type="submission" date="2022-04" db="EMBL/GenBank/DDBJ databases">
        <authorList>
            <person name="Livingstone P.G."/>
        </authorList>
    </citation>
    <scope>NUCLEOTIDE SEQUENCE</scope>
    <source>
        <strain evidence="3">BRON_8</strain>
    </source>
</reference>
<dbReference type="Proteomes" id="UP001173223">
    <property type="component" value="Unassembled WGS sequence"/>
</dbReference>
<keyword evidence="3" id="KW-0378">Hydrolase</keyword>
<organism evidence="3 4">
    <name type="scientific">Fusobacterium necrophorum</name>
    <dbReference type="NCBI Taxonomy" id="859"/>
    <lineage>
        <taxon>Bacteria</taxon>
        <taxon>Fusobacteriati</taxon>
        <taxon>Fusobacteriota</taxon>
        <taxon>Fusobacteriia</taxon>
        <taxon>Fusobacteriales</taxon>
        <taxon>Fusobacteriaceae</taxon>
        <taxon>Fusobacterium</taxon>
    </lineage>
</organism>
<dbReference type="InterPro" id="IPR007560">
    <property type="entry name" value="Restrct_endonuc_IV_Mrr"/>
</dbReference>
<feature type="domain" description="Restriction endonuclease type IV Mrr" evidence="2">
    <location>
        <begin position="211"/>
        <end position="321"/>
    </location>
</feature>
<accession>A0AAW6WD10</accession>
<keyword evidence="4" id="KW-1185">Reference proteome</keyword>
<dbReference type="InterPro" id="IPR011856">
    <property type="entry name" value="tRNA_endonuc-like_dom_sf"/>
</dbReference>
<evidence type="ECO:0000313" key="4">
    <source>
        <dbReference type="Proteomes" id="UP001173223"/>
    </source>
</evidence>
<dbReference type="InterPro" id="IPR011335">
    <property type="entry name" value="Restrct_endonuc-II-like"/>
</dbReference>
<keyword evidence="3" id="KW-0255">Endonuclease</keyword>
<name>A0AAW6WD10_9FUSO</name>
<dbReference type="GO" id="GO:0009307">
    <property type="term" value="P:DNA restriction-modification system"/>
    <property type="evidence" value="ECO:0007669"/>
    <property type="project" value="InterPro"/>
</dbReference>